<protein>
    <submittedName>
        <fullName evidence="2">Glyoxalase</fullName>
    </submittedName>
</protein>
<dbReference type="KEGG" id="roz:CBI38_15210"/>
<sequence length="131" mass="14315">MLIFGTTVIGARDIRRATAFWAGALGLTAGDPFGGNGFTNLYLPDGRPLLSIQQSDHDAQVEPRMHLDLYARDSDDQAAEIERLVGLGARRVPWDRYPDDSDFVVLADTEGNLFCVVDNAAAPEQARLDLP</sequence>
<dbReference type="OrthoDB" id="5524593at2"/>
<dbReference type="RefSeq" id="WP_109330055.1">
    <property type="nucleotide sequence ID" value="NZ_CP021354.1"/>
</dbReference>
<dbReference type="AlphaFoldDB" id="A0A2S2BVP0"/>
<dbReference type="Proteomes" id="UP000245711">
    <property type="component" value="Chromosome"/>
</dbReference>
<dbReference type="CDD" id="cd06587">
    <property type="entry name" value="VOC"/>
    <property type="match status" value="1"/>
</dbReference>
<evidence type="ECO:0000313" key="3">
    <source>
        <dbReference type="Proteomes" id="UP000245711"/>
    </source>
</evidence>
<organism evidence="2 3">
    <name type="scientific">Rhodococcus oxybenzonivorans</name>
    <dbReference type="NCBI Taxonomy" id="1990687"/>
    <lineage>
        <taxon>Bacteria</taxon>
        <taxon>Bacillati</taxon>
        <taxon>Actinomycetota</taxon>
        <taxon>Actinomycetes</taxon>
        <taxon>Mycobacteriales</taxon>
        <taxon>Nocardiaceae</taxon>
        <taxon>Rhodococcus</taxon>
    </lineage>
</organism>
<dbReference type="SUPFAM" id="SSF54593">
    <property type="entry name" value="Glyoxalase/Bleomycin resistance protein/Dihydroxybiphenyl dioxygenase"/>
    <property type="match status" value="1"/>
</dbReference>
<evidence type="ECO:0000259" key="1">
    <source>
        <dbReference type="PROSITE" id="PS51819"/>
    </source>
</evidence>
<dbReference type="PANTHER" id="PTHR35908:SF1">
    <property type="entry name" value="CONSERVED PROTEIN"/>
    <property type="match status" value="1"/>
</dbReference>
<dbReference type="EMBL" id="CP021354">
    <property type="protein sequence ID" value="AWK72710.1"/>
    <property type="molecule type" value="Genomic_DNA"/>
</dbReference>
<proteinExistence type="predicted"/>
<dbReference type="PANTHER" id="PTHR35908">
    <property type="entry name" value="HYPOTHETICAL FUSION PROTEIN"/>
    <property type="match status" value="1"/>
</dbReference>
<dbReference type="InterPro" id="IPR041581">
    <property type="entry name" value="Glyoxalase_6"/>
</dbReference>
<name>A0A2S2BVP0_9NOCA</name>
<dbReference type="PROSITE" id="PS51819">
    <property type="entry name" value="VOC"/>
    <property type="match status" value="1"/>
</dbReference>
<dbReference type="InterPro" id="IPR037523">
    <property type="entry name" value="VOC_core"/>
</dbReference>
<feature type="domain" description="VOC" evidence="1">
    <location>
        <begin position="3"/>
        <end position="119"/>
    </location>
</feature>
<dbReference type="InterPro" id="IPR029068">
    <property type="entry name" value="Glyas_Bleomycin-R_OHBP_Dase"/>
</dbReference>
<gene>
    <name evidence="2" type="ORF">CBI38_15210</name>
</gene>
<evidence type="ECO:0000313" key="2">
    <source>
        <dbReference type="EMBL" id="AWK72710.1"/>
    </source>
</evidence>
<keyword evidence="3" id="KW-1185">Reference proteome</keyword>
<reference evidence="2 3" key="1">
    <citation type="submission" date="2017-05" db="EMBL/GenBank/DDBJ databases">
        <title>Isolation of Rhodococcus sp. S2-17 biodegrading of BP-3.</title>
        <authorList>
            <person name="Lee Y."/>
            <person name="Kim K.H."/>
            <person name="Chun B.H."/>
            <person name="Jung H.S."/>
            <person name="Jeon C.O."/>
        </authorList>
    </citation>
    <scope>NUCLEOTIDE SEQUENCE [LARGE SCALE GENOMIC DNA]</scope>
    <source>
        <strain evidence="2 3">S2-17</strain>
    </source>
</reference>
<accession>A0A2S2BVP0</accession>
<dbReference type="Pfam" id="PF18029">
    <property type="entry name" value="Glyoxalase_6"/>
    <property type="match status" value="1"/>
</dbReference>
<dbReference type="Gene3D" id="3.10.180.10">
    <property type="entry name" value="2,3-Dihydroxybiphenyl 1,2-Dioxygenase, domain 1"/>
    <property type="match status" value="1"/>
</dbReference>